<dbReference type="InterPro" id="IPR012454">
    <property type="entry name" value="DUF1659"/>
</dbReference>
<organism evidence="2 3">
    <name type="scientific">Caloramator fervidus</name>
    <dbReference type="NCBI Taxonomy" id="29344"/>
    <lineage>
        <taxon>Bacteria</taxon>
        <taxon>Bacillati</taxon>
        <taxon>Bacillota</taxon>
        <taxon>Clostridia</taxon>
        <taxon>Eubacteriales</taxon>
        <taxon>Clostridiaceae</taxon>
        <taxon>Caloramator</taxon>
    </lineage>
</organism>
<dbReference type="Proteomes" id="UP000242850">
    <property type="component" value="Unassembled WGS sequence"/>
</dbReference>
<dbReference type="EMBL" id="FNUK01000001">
    <property type="protein sequence ID" value="SEF39356.1"/>
    <property type="molecule type" value="Genomic_DNA"/>
</dbReference>
<protein>
    <recommendedName>
        <fullName evidence="1">DUF1659 domain-containing protein</fullName>
    </recommendedName>
</protein>
<dbReference type="AlphaFoldDB" id="A0A1H5RLY2"/>
<dbReference type="RefSeq" id="WP_103895143.1">
    <property type="nucleotide sequence ID" value="NZ_FNUK01000001.1"/>
</dbReference>
<dbReference type="Pfam" id="PF07872">
    <property type="entry name" value="DUF1659"/>
    <property type="match status" value="1"/>
</dbReference>
<evidence type="ECO:0000259" key="1">
    <source>
        <dbReference type="Pfam" id="PF07872"/>
    </source>
</evidence>
<gene>
    <name evidence="2" type="ORF">SAMN05660865_00113</name>
</gene>
<name>A0A1H5RLY2_9CLOT</name>
<dbReference type="OrthoDB" id="1955198at2"/>
<evidence type="ECO:0000313" key="2">
    <source>
        <dbReference type="EMBL" id="SEF39356.1"/>
    </source>
</evidence>
<accession>A0A1H5RLY2</accession>
<feature type="domain" description="DUF1659" evidence="1">
    <location>
        <begin position="2"/>
        <end position="73"/>
    </location>
</feature>
<keyword evidence="3" id="KW-1185">Reference proteome</keyword>
<evidence type="ECO:0000313" key="3">
    <source>
        <dbReference type="Proteomes" id="UP000242850"/>
    </source>
</evidence>
<sequence length="74" mass="8038">MAVTSVKVTSNVIFKVKVGVDQNGNDIEKNVTLKRIKANAQDQDVFDVVLALSNLLEGPVQSVTRQDISQLINA</sequence>
<reference evidence="3" key="1">
    <citation type="submission" date="2016-10" db="EMBL/GenBank/DDBJ databases">
        <authorList>
            <person name="Varghese N."/>
            <person name="Submissions S."/>
        </authorList>
    </citation>
    <scope>NUCLEOTIDE SEQUENCE [LARGE SCALE GENOMIC DNA]</scope>
    <source>
        <strain evidence="3">DSM 5463</strain>
    </source>
</reference>
<proteinExistence type="predicted"/>